<dbReference type="InterPro" id="IPR004843">
    <property type="entry name" value="Calcineurin-like_PHP"/>
</dbReference>
<feature type="domain" description="Calcineurin-like phosphoesterase" evidence="1">
    <location>
        <begin position="63"/>
        <end position="311"/>
    </location>
</feature>
<dbReference type="GO" id="GO:0016787">
    <property type="term" value="F:hydrolase activity"/>
    <property type="evidence" value="ECO:0007669"/>
    <property type="project" value="InterPro"/>
</dbReference>
<accession>A0AAX4PC68</accession>
<reference evidence="2 3" key="1">
    <citation type="submission" date="2024-03" db="EMBL/GenBank/DDBJ databases">
        <title>Complete genome sequence of the green alga Chloropicon roscoffensis RCC1871.</title>
        <authorList>
            <person name="Lemieux C."/>
            <person name="Pombert J.-F."/>
            <person name="Otis C."/>
            <person name="Turmel M."/>
        </authorList>
    </citation>
    <scope>NUCLEOTIDE SEQUENCE [LARGE SCALE GENOMIC DNA]</scope>
    <source>
        <strain evidence="2 3">RCC1871</strain>
    </source>
</reference>
<dbReference type="Gene3D" id="3.60.21.10">
    <property type="match status" value="1"/>
</dbReference>
<evidence type="ECO:0000313" key="3">
    <source>
        <dbReference type="Proteomes" id="UP001472866"/>
    </source>
</evidence>
<name>A0AAX4PC68_9CHLO</name>
<dbReference type="InterPro" id="IPR006186">
    <property type="entry name" value="Ser/Thr-sp_prot-phosphatase"/>
</dbReference>
<dbReference type="InterPro" id="IPR029052">
    <property type="entry name" value="Metallo-depent_PP-like"/>
</dbReference>
<dbReference type="EMBL" id="CP151508">
    <property type="protein sequence ID" value="WZN63937.1"/>
    <property type="molecule type" value="Genomic_DNA"/>
</dbReference>
<dbReference type="AlphaFoldDB" id="A0AAX4PC68"/>
<protein>
    <submittedName>
        <fullName evidence="2">Shewanella-like protein phosphatase</fullName>
    </submittedName>
</protein>
<dbReference type="PRINTS" id="PR00114">
    <property type="entry name" value="STPHPHTASE"/>
</dbReference>
<dbReference type="SUPFAM" id="SSF56300">
    <property type="entry name" value="Metallo-dependent phosphatases"/>
    <property type="match status" value="1"/>
</dbReference>
<gene>
    <name evidence="2" type="ORF">HKI87_08g54900</name>
</gene>
<evidence type="ECO:0000259" key="1">
    <source>
        <dbReference type="Pfam" id="PF00149"/>
    </source>
</evidence>
<dbReference type="Proteomes" id="UP001472866">
    <property type="component" value="Chromosome 08"/>
</dbReference>
<proteinExistence type="predicted"/>
<evidence type="ECO:0000313" key="2">
    <source>
        <dbReference type="EMBL" id="WZN63937.1"/>
    </source>
</evidence>
<sequence length="380" mass="41200">MASIADWFLGRGGCTREQRDTWDRFVDSFTASTINGGSPQVAGKHLQGPESGTPVSYFPAAKRLVAIGDLHGDYDKAVRAFKVAGLVDDAENWVGGDTVAVQVGDVLDRGGEEIRIFHFLEKLKGQAAGQGGAVHVLNGNHEVMNVAGRFRYATESAMDEFERWEKVRRFGLRLKCLCSDDRAGCGSRIPPPSASGAEARRRALRPGGPLSTAFLARHPVALVVGSSVFVHGGLHPTHLEYGIRRMNREASEWIRGDSADEAVPWFLSGRNAIVWSRQYSMPSERQCDCEMLREALTRLPGARRMVVGHTVQHPMGINGACGGTVFRVDVGASSGVADADPEVLEIIEDREVRRLRANQQAQVLVSAQEAAKAKAAAMKG</sequence>
<keyword evidence="3" id="KW-1185">Reference proteome</keyword>
<dbReference type="PANTHER" id="PTHR47680:SF2">
    <property type="entry name" value="SHEWANELLA-LIKE PROTEIN PHOSPHATASE 2"/>
    <property type="match status" value="1"/>
</dbReference>
<dbReference type="PANTHER" id="PTHR47680">
    <property type="entry name" value="SHEWANELLA-LIKE PROTEIN PHOSPHATASE 2"/>
    <property type="match status" value="1"/>
</dbReference>
<organism evidence="2 3">
    <name type="scientific">Chloropicon roscoffensis</name>
    <dbReference type="NCBI Taxonomy" id="1461544"/>
    <lineage>
        <taxon>Eukaryota</taxon>
        <taxon>Viridiplantae</taxon>
        <taxon>Chlorophyta</taxon>
        <taxon>Chloropicophyceae</taxon>
        <taxon>Chloropicales</taxon>
        <taxon>Chloropicaceae</taxon>
        <taxon>Chloropicon</taxon>
    </lineage>
</organism>
<dbReference type="Pfam" id="PF00149">
    <property type="entry name" value="Metallophos"/>
    <property type="match status" value="1"/>
</dbReference>